<dbReference type="EMBL" id="ADKM02000135">
    <property type="protein sequence ID" value="EGC01073.1"/>
    <property type="molecule type" value="Genomic_DNA"/>
</dbReference>
<dbReference type="OrthoDB" id="1821456at2"/>
<dbReference type="Proteomes" id="UP000004259">
    <property type="component" value="Unassembled WGS sequence"/>
</dbReference>
<keyword evidence="1" id="KW-1133">Transmembrane helix</keyword>
<evidence type="ECO:0000313" key="3">
    <source>
        <dbReference type="Proteomes" id="UP000004259"/>
    </source>
</evidence>
<protein>
    <submittedName>
        <fullName evidence="2">Uncharacterized protein</fullName>
    </submittedName>
</protein>
<feature type="transmembrane region" description="Helical" evidence="1">
    <location>
        <begin position="168"/>
        <end position="186"/>
    </location>
</feature>
<dbReference type="STRING" id="246199.CUS_5400"/>
<evidence type="ECO:0000256" key="1">
    <source>
        <dbReference type="SAM" id="Phobius"/>
    </source>
</evidence>
<name>E9SI35_RUMAL</name>
<sequence>MNEAQRINNDIGRSNTRAGLIVLGIVLAVFLYNSLTGYVKVTKDDTYDNCTVNTWHEQHRNSKGGTYNVYYMKIYQEVSKHDVFDFSELYKNEDKLSEDIYDQAQTIEENELFYGRVPYLYYSKFNDYNSNKVTMFKTDWGRSFPVYKQNCSAAEAEREYRRLDPPTLWYTAYGAGILLGLILLSCGKNAKRTANNYSDNVLYEKKPDNVATTEDALAAMATMRIRREKAEMRNSRRNNRFPF</sequence>
<evidence type="ECO:0000313" key="2">
    <source>
        <dbReference type="EMBL" id="EGC01073.1"/>
    </source>
</evidence>
<organism evidence="2 3">
    <name type="scientific">Ruminococcus albus 8</name>
    <dbReference type="NCBI Taxonomy" id="246199"/>
    <lineage>
        <taxon>Bacteria</taxon>
        <taxon>Bacillati</taxon>
        <taxon>Bacillota</taxon>
        <taxon>Clostridia</taxon>
        <taxon>Eubacteriales</taxon>
        <taxon>Oscillospiraceae</taxon>
        <taxon>Ruminococcus</taxon>
    </lineage>
</organism>
<comment type="caution">
    <text evidence="2">The sequence shown here is derived from an EMBL/GenBank/DDBJ whole genome shotgun (WGS) entry which is preliminary data.</text>
</comment>
<dbReference type="AlphaFoldDB" id="E9SI35"/>
<gene>
    <name evidence="2" type="ORF">CUS_5400</name>
</gene>
<keyword evidence="1" id="KW-0812">Transmembrane</keyword>
<keyword evidence="1" id="KW-0472">Membrane</keyword>
<proteinExistence type="predicted"/>
<keyword evidence="3" id="KW-1185">Reference proteome</keyword>
<accession>E9SI35</accession>
<dbReference type="RefSeq" id="WP_002853540.1">
    <property type="nucleotide sequence ID" value="NZ_ADKM02000135.1"/>
</dbReference>
<feature type="transmembrane region" description="Helical" evidence="1">
    <location>
        <begin position="20"/>
        <end position="39"/>
    </location>
</feature>
<reference evidence="2 3" key="1">
    <citation type="submission" date="2011-02" db="EMBL/GenBank/DDBJ databases">
        <authorList>
            <person name="Nelson K.E."/>
            <person name="Sutton G."/>
            <person name="Torralba M."/>
            <person name="Durkin S."/>
            <person name="Harkins D."/>
            <person name="Montgomery R."/>
            <person name="Ziemer C."/>
            <person name="Klaassens E."/>
            <person name="Ocuiv P."/>
            <person name="Morrison M."/>
        </authorList>
    </citation>
    <scope>NUCLEOTIDE SEQUENCE [LARGE SCALE GENOMIC DNA]</scope>
    <source>
        <strain evidence="2 3">8</strain>
    </source>
</reference>